<dbReference type="RefSeq" id="WP_196154020.1">
    <property type="nucleotide sequence ID" value="NZ_JADMLG010000028.1"/>
</dbReference>
<dbReference type="Gene3D" id="3.40.710.10">
    <property type="entry name" value="DD-peptidase/beta-lactamase superfamily"/>
    <property type="match status" value="1"/>
</dbReference>
<accession>A0A931IHW7</accession>
<dbReference type="Pfam" id="PF00144">
    <property type="entry name" value="Beta-lactamase"/>
    <property type="match status" value="1"/>
</dbReference>
<comment type="caution">
    <text evidence="2">The sequence shown here is derived from an EMBL/GenBank/DDBJ whole genome shotgun (WGS) entry which is preliminary data.</text>
</comment>
<protein>
    <submittedName>
        <fullName evidence="2">Beta-lactamase family protein</fullName>
    </submittedName>
</protein>
<dbReference type="PANTHER" id="PTHR46825:SF9">
    <property type="entry name" value="BETA-LACTAMASE-RELATED DOMAIN-CONTAINING PROTEIN"/>
    <property type="match status" value="1"/>
</dbReference>
<organism evidence="2 3">
    <name type="scientific">Nocardia bovistercoris</name>
    <dbReference type="NCBI Taxonomy" id="2785916"/>
    <lineage>
        <taxon>Bacteria</taxon>
        <taxon>Bacillati</taxon>
        <taxon>Actinomycetota</taxon>
        <taxon>Actinomycetes</taxon>
        <taxon>Mycobacteriales</taxon>
        <taxon>Nocardiaceae</taxon>
        <taxon>Nocardia</taxon>
    </lineage>
</organism>
<dbReference type="EMBL" id="JADMLG010000028">
    <property type="protein sequence ID" value="MBH0781739.1"/>
    <property type="molecule type" value="Genomic_DNA"/>
</dbReference>
<dbReference type="InterPro" id="IPR012338">
    <property type="entry name" value="Beta-lactam/transpept-like"/>
</dbReference>
<dbReference type="PANTHER" id="PTHR46825">
    <property type="entry name" value="D-ALANYL-D-ALANINE-CARBOXYPEPTIDASE/ENDOPEPTIDASE AMPH"/>
    <property type="match status" value="1"/>
</dbReference>
<sequence length="482" mass="52170">MSVSRTTTSDAVAREVDSATAGIFARHAMVGAVIGVVRDGRLESLAAHGCSDIGTRRPVTEDTVFRVASITKTFTAIAIMQLWERGLVDLDAPAQRYLRAYRLVPGRPEYPHPTLRHLLTHTAGLGETARPGRLLLPDFGESVAPGHPVGSLADYYRGELTTHAEPGTRWTYSNHGFATLGQIVEDVSGVPLAAYLREHVFEPLGMHETTLSPAGYPRARLATGYTFGRSGPRPVPLREMVTAGAASAFSTARDMGRYLAALTGGGANEFGAVLPADTMGTMFEPHYRPDSRIPGMGLGFFRAEFGGRRLVEHQGILTGFDSQIWVAPDAGLGVMAFTNGAHRAMLWLPAETSDLMRTLLGVAADRVRDDVAQQPAIWSELCGNYRVPGRITDVRAKAMVGAGLRVEVRRGQLVLRVLGPVPALRRGIPLRPDDPDDPEVFRMDLTEFGLGSVRVVFARSPLSGATAMHLEVTPLTAHRLRR</sequence>
<evidence type="ECO:0000313" key="3">
    <source>
        <dbReference type="Proteomes" id="UP000655751"/>
    </source>
</evidence>
<dbReference type="AlphaFoldDB" id="A0A931IHW7"/>
<feature type="domain" description="Beta-lactamase-related" evidence="1">
    <location>
        <begin position="21"/>
        <end position="344"/>
    </location>
</feature>
<proteinExistence type="predicted"/>
<keyword evidence="3" id="KW-1185">Reference proteome</keyword>
<name>A0A931IHW7_9NOCA</name>
<dbReference type="Proteomes" id="UP000655751">
    <property type="component" value="Unassembled WGS sequence"/>
</dbReference>
<dbReference type="InterPro" id="IPR001466">
    <property type="entry name" value="Beta-lactam-related"/>
</dbReference>
<reference evidence="2" key="1">
    <citation type="submission" date="2020-11" db="EMBL/GenBank/DDBJ databases">
        <title>Nocardia NEAU-351.nov., a novel actinomycete isolated from the cow dung.</title>
        <authorList>
            <person name="Zhang X."/>
        </authorList>
    </citation>
    <scope>NUCLEOTIDE SEQUENCE</scope>
    <source>
        <strain evidence="2">NEAU-351</strain>
    </source>
</reference>
<dbReference type="InterPro" id="IPR050491">
    <property type="entry name" value="AmpC-like"/>
</dbReference>
<gene>
    <name evidence="2" type="ORF">IT779_36240</name>
</gene>
<evidence type="ECO:0000259" key="1">
    <source>
        <dbReference type="Pfam" id="PF00144"/>
    </source>
</evidence>
<dbReference type="SUPFAM" id="SSF56601">
    <property type="entry name" value="beta-lactamase/transpeptidase-like"/>
    <property type="match status" value="1"/>
</dbReference>
<evidence type="ECO:0000313" key="2">
    <source>
        <dbReference type="EMBL" id="MBH0781739.1"/>
    </source>
</evidence>